<dbReference type="PANTHER" id="PTHR43173">
    <property type="entry name" value="ABC1 FAMILY PROTEIN"/>
    <property type="match status" value="1"/>
</dbReference>
<dbReference type="InterPro" id="IPR004147">
    <property type="entry name" value="ABC1_dom"/>
</dbReference>
<dbReference type="Pfam" id="PF03109">
    <property type="entry name" value="ABC1"/>
    <property type="match status" value="1"/>
</dbReference>
<comment type="similarity">
    <text evidence="1">Belongs to the protein kinase superfamily. ADCK protein kinase family.</text>
</comment>
<name>A0AAD5T2N6_9FUNG</name>
<comment type="caution">
    <text evidence="3">The sequence shown here is derived from an EMBL/GenBank/DDBJ whole genome shotgun (WGS) entry which is preliminary data.</text>
</comment>
<dbReference type="InterPro" id="IPR051130">
    <property type="entry name" value="Mito_struct-func_regulator"/>
</dbReference>
<feature type="domain" description="ABC1 atypical kinase-like" evidence="2">
    <location>
        <begin position="105"/>
        <end position="355"/>
    </location>
</feature>
<gene>
    <name evidence="3" type="ORF">HK100_001558</name>
</gene>
<sequence length="572" mass="65096">MLRMQRGLRIAAVAGGVGVGLWQTDRVVFCSAGERSLRTLAVGVRLAWMYKFEFEPATYDAVHAKAADLILETCKKNSGLYIKFAQQIATVSNILPPQWNGFRALYDNAPAVPLSSIERVFAAEFAGKQPSDLFDDFEPVPRASASIAQVHRARLKNSRQYVAVKVQKPDVAVQVEADLLSFGVVMHLLQALFDLKLSWTLPSINSHLRQELDFVNEARNAEMAREHMKQVEAFRGGVVAVPRIYWELTTPRIMTAEWIDGQSFGDVEGVRRRWGPENVEKMMATLVNVYADQLFRTGFLSADPHPGNILIRPSPTNPKIPQLVLLDHGLYIRCSSEFVSDYRNLWVSLFSHKVEIVERIVKKWGIRDVQLFAIGTLQKPWTKKVGFTGDINIARDVLDFEKVERDGTDGKLSVEQRIAMQAKMKQRVQEYLENTDVIPRELIFVGRNLNIIRSNNKIYGSPVNRINLTAQWAIKVEDEINPTKKSLFDIPTAVKQARQYSTLTIISVGFYLTRLWNSVYSFYEYLKYDILGIHRQSRSGSEKKGFEEIMEDAVRKQLYEQTGVLLDKTAFD</sequence>
<evidence type="ECO:0000313" key="4">
    <source>
        <dbReference type="Proteomes" id="UP001211907"/>
    </source>
</evidence>
<dbReference type="EMBL" id="JADGJH010001341">
    <property type="protein sequence ID" value="KAJ3114778.1"/>
    <property type="molecule type" value="Genomic_DNA"/>
</dbReference>
<dbReference type="PANTHER" id="PTHR43173:SF37">
    <property type="entry name" value="ABC1 FAMILY PROTEIN C10F6.14C"/>
    <property type="match status" value="1"/>
</dbReference>
<dbReference type="Proteomes" id="UP001211907">
    <property type="component" value="Unassembled WGS sequence"/>
</dbReference>
<accession>A0AAD5T2N6</accession>
<protein>
    <recommendedName>
        <fullName evidence="2">ABC1 atypical kinase-like domain-containing protein</fullName>
    </recommendedName>
</protein>
<reference evidence="3" key="1">
    <citation type="submission" date="2020-05" db="EMBL/GenBank/DDBJ databases">
        <title>Phylogenomic resolution of chytrid fungi.</title>
        <authorList>
            <person name="Stajich J.E."/>
            <person name="Amses K."/>
            <person name="Simmons R."/>
            <person name="Seto K."/>
            <person name="Myers J."/>
            <person name="Bonds A."/>
            <person name="Quandt C.A."/>
            <person name="Barry K."/>
            <person name="Liu P."/>
            <person name="Grigoriev I."/>
            <person name="Longcore J.E."/>
            <person name="James T.Y."/>
        </authorList>
    </citation>
    <scope>NUCLEOTIDE SEQUENCE</scope>
    <source>
        <strain evidence="3">JEL0513</strain>
    </source>
</reference>
<organism evidence="3 4">
    <name type="scientific">Physocladia obscura</name>
    <dbReference type="NCBI Taxonomy" id="109957"/>
    <lineage>
        <taxon>Eukaryota</taxon>
        <taxon>Fungi</taxon>
        <taxon>Fungi incertae sedis</taxon>
        <taxon>Chytridiomycota</taxon>
        <taxon>Chytridiomycota incertae sedis</taxon>
        <taxon>Chytridiomycetes</taxon>
        <taxon>Chytridiales</taxon>
        <taxon>Chytriomycetaceae</taxon>
        <taxon>Physocladia</taxon>
    </lineage>
</organism>
<evidence type="ECO:0000313" key="3">
    <source>
        <dbReference type="EMBL" id="KAJ3114778.1"/>
    </source>
</evidence>
<keyword evidence="4" id="KW-1185">Reference proteome</keyword>
<evidence type="ECO:0000259" key="2">
    <source>
        <dbReference type="Pfam" id="PF03109"/>
    </source>
</evidence>
<dbReference type="AlphaFoldDB" id="A0AAD5T2N6"/>
<dbReference type="InterPro" id="IPR011009">
    <property type="entry name" value="Kinase-like_dom_sf"/>
</dbReference>
<evidence type="ECO:0000256" key="1">
    <source>
        <dbReference type="ARBA" id="ARBA00009670"/>
    </source>
</evidence>
<dbReference type="CDD" id="cd13969">
    <property type="entry name" value="ADCK1-like"/>
    <property type="match status" value="1"/>
</dbReference>
<proteinExistence type="inferred from homology"/>
<dbReference type="InterPro" id="IPR045307">
    <property type="entry name" value="ADCK1_dom"/>
</dbReference>
<dbReference type="SUPFAM" id="SSF56112">
    <property type="entry name" value="Protein kinase-like (PK-like)"/>
    <property type="match status" value="1"/>
</dbReference>